<dbReference type="OrthoDB" id="5242460at2759"/>
<feature type="region of interest" description="Disordered" evidence="1">
    <location>
        <begin position="333"/>
        <end position="420"/>
    </location>
</feature>
<evidence type="ECO:0000256" key="1">
    <source>
        <dbReference type="SAM" id="MobiDB-lite"/>
    </source>
</evidence>
<name>A0A423X823_9PEZI</name>
<protein>
    <submittedName>
        <fullName evidence="2">Uncharacterized protein</fullName>
    </submittedName>
</protein>
<reference evidence="2 3" key="1">
    <citation type="submission" date="2015-09" db="EMBL/GenBank/DDBJ databases">
        <title>Host preference determinants of Valsa canker pathogens revealed by comparative genomics.</title>
        <authorList>
            <person name="Yin Z."/>
            <person name="Huang L."/>
        </authorList>
    </citation>
    <scope>NUCLEOTIDE SEQUENCE [LARGE SCALE GENOMIC DNA]</scope>
    <source>
        <strain evidence="2 3">SXYLt</strain>
    </source>
</reference>
<dbReference type="Proteomes" id="UP000285146">
    <property type="component" value="Unassembled WGS sequence"/>
</dbReference>
<dbReference type="EMBL" id="LKEB01000025">
    <property type="protein sequence ID" value="ROW11807.1"/>
    <property type="molecule type" value="Genomic_DNA"/>
</dbReference>
<keyword evidence="3" id="KW-1185">Reference proteome</keyword>
<accession>A0A423X823</accession>
<evidence type="ECO:0000313" key="2">
    <source>
        <dbReference type="EMBL" id="ROW11807.1"/>
    </source>
</evidence>
<feature type="region of interest" description="Disordered" evidence="1">
    <location>
        <begin position="476"/>
        <end position="498"/>
    </location>
</feature>
<proteinExistence type="predicted"/>
<dbReference type="AlphaFoldDB" id="A0A423X823"/>
<sequence length="711" mass="78644">MESSLVESSDGSVNTQATQNRDLIEQQLEVAQKFLESGDWAVQPSPGNGESQGAHMEIQVTDGQSKARNQEPLEVQGAPRTNEPQDSISSESRPSPDVEMMDNPEESPTPSDSEEGIDMLDKYAFNFDRDAYNHHVPPRFINGTTLYVGRLHPQTTNLAQHYENVEAKDEVDTCPPLIPHELELKSKDRKAVECVWVGMLPGDEKRSNSASVAIQPQAQLAVGEAQVDGSAERKANKKGKKGTRIIDLVPDEMNIISYDPNALRVVAKKSKKMTQKWFLYALINPDPTTNLCQGWRVGSDEVFYFKAFRGDEAKSYQPRKRITQEKIAKVIFPDEPKPSAAASQLKQSSGLLSPRSTAESPKVQSRKSSNESVKTSDTVRTSRSPSRDAANDNDNAMNSPVSSVEADDGPVGDDRLSGDGHRIAGLEAVDAEVDKLMRNQRNITGIESEVALVQDYKKDAKGKRVSFESVNGEVSETESKAARIPTSSGGHNDNKETRTEPEMLRQAEADHIATKMVSMVMRMASNLDLTALRQGQTMLECISQRCTAPSYSALGLYLNIPPGQDSEPQDCVGKLDELLDLFPELEDIAMDEHMLAWMIRGLQLTGQSIDIELIPACLVSFSELFNNKFKGVASHQVRFRTGELTDMICQARDDAEKMTDMESSDGKGSDDLIECPSHPYMDDMDKIWKAHLWSDPREESAKAREAGSEEM</sequence>
<feature type="region of interest" description="Disordered" evidence="1">
    <location>
        <begin position="1"/>
        <end position="21"/>
    </location>
</feature>
<comment type="caution">
    <text evidence="2">The sequence shown here is derived from an EMBL/GenBank/DDBJ whole genome shotgun (WGS) entry which is preliminary data.</text>
</comment>
<feature type="compositionally biased region" description="Polar residues" evidence="1">
    <location>
        <begin position="341"/>
        <end position="384"/>
    </location>
</feature>
<gene>
    <name evidence="2" type="ORF">VPNG_05031</name>
</gene>
<feature type="region of interest" description="Disordered" evidence="1">
    <location>
        <begin position="35"/>
        <end position="116"/>
    </location>
</feature>
<evidence type="ECO:0000313" key="3">
    <source>
        <dbReference type="Proteomes" id="UP000285146"/>
    </source>
</evidence>
<organism evidence="2 3">
    <name type="scientific">Cytospora leucostoma</name>
    <dbReference type="NCBI Taxonomy" id="1230097"/>
    <lineage>
        <taxon>Eukaryota</taxon>
        <taxon>Fungi</taxon>
        <taxon>Dikarya</taxon>
        <taxon>Ascomycota</taxon>
        <taxon>Pezizomycotina</taxon>
        <taxon>Sordariomycetes</taxon>
        <taxon>Sordariomycetidae</taxon>
        <taxon>Diaporthales</taxon>
        <taxon>Cytosporaceae</taxon>
        <taxon>Cytospora</taxon>
    </lineage>
</organism>
<feature type="compositionally biased region" description="Polar residues" evidence="1">
    <location>
        <begin position="82"/>
        <end position="93"/>
    </location>
</feature>
<dbReference type="InParanoid" id="A0A423X823"/>